<comment type="caution">
    <text evidence="2">The sequence shown here is derived from an EMBL/GenBank/DDBJ whole genome shotgun (WGS) entry which is preliminary data.</text>
</comment>
<dbReference type="InterPro" id="IPR047798">
    <property type="entry name" value="BPSS1780-like"/>
</dbReference>
<name>A0A133XKR8_9RHOO</name>
<accession>A0A133XKR8</accession>
<keyword evidence="1" id="KW-0812">Transmembrane</keyword>
<feature type="transmembrane region" description="Helical" evidence="1">
    <location>
        <begin position="138"/>
        <end position="160"/>
    </location>
</feature>
<evidence type="ECO:0000313" key="2">
    <source>
        <dbReference type="EMBL" id="KXB31540.1"/>
    </source>
</evidence>
<reference evidence="2 3" key="1">
    <citation type="submission" date="2015-12" db="EMBL/GenBank/DDBJ databases">
        <title>Nitrous oxide reduction kinetics distinguish bacteria harboring typical versus atypical NosZ.</title>
        <authorList>
            <person name="Yoon S."/>
            <person name="Nissen S."/>
            <person name="Park D."/>
            <person name="Sanford R.A."/>
            <person name="Loeffler F.E."/>
        </authorList>
    </citation>
    <scope>NUCLEOTIDE SEQUENCE [LARGE SCALE GENOMIC DNA]</scope>
    <source>
        <strain evidence="2 3">ATCC BAA-841</strain>
    </source>
</reference>
<gene>
    <name evidence="2" type="ORF">AT959_07745</name>
</gene>
<feature type="transmembrane region" description="Helical" evidence="1">
    <location>
        <begin position="94"/>
        <end position="117"/>
    </location>
</feature>
<evidence type="ECO:0000256" key="1">
    <source>
        <dbReference type="SAM" id="Phobius"/>
    </source>
</evidence>
<keyword evidence="3" id="KW-1185">Reference proteome</keyword>
<evidence type="ECO:0008006" key="4">
    <source>
        <dbReference type="Google" id="ProtNLM"/>
    </source>
</evidence>
<sequence>MRAQTLPAAAGWRWIITGFAIFRRNPPVLSMLVVAYWFTVIFLNVLPLVGALAASLVVPGLSVGLMQAARNLERGVPVSLSTLFGGLKENTRTLLGLGALYLCCTLGILGVSTLVDGGDMLRYMLANSRAERAAVEDADFMLPSLVVMVLLVPVMMAYWFAPVLAAWHRLPITKSLFFSFVACWMNWRPFLAYSAGLLIVAGLIPGVLLGILLLLFPEGLSFITGIVMVPMLLIIAPAVFASFYASYRDIFGISEIV</sequence>
<proteinExistence type="predicted"/>
<dbReference type="STRING" id="281362.AT959_07745"/>
<dbReference type="Proteomes" id="UP000070186">
    <property type="component" value="Unassembled WGS sequence"/>
</dbReference>
<keyword evidence="1" id="KW-0472">Membrane</keyword>
<protein>
    <recommendedName>
        <fullName evidence="4">Transmembrane protein</fullName>
    </recommendedName>
</protein>
<feature type="transmembrane region" description="Helical" evidence="1">
    <location>
        <begin position="191"/>
        <end position="216"/>
    </location>
</feature>
<dbReference type="EMBL" id="LODL01000013">
    <property type="protein sequence ID" value="KXB31540.1"/>
    <property type="molecule type" value="Genomic_DNA"/>
</dbReference>
<organism evidence="2 3">
    <name type="scientific">Dechloromonas denitrificans</name>
    <dbReference type="NCBI Taxonomy" id="281362"/>
    <lineage>
        <taxon>Bacteria</taxon>
        <taxon>Pseudomonadati</taxon>
        <taxon>Pseudomonadota</taxon>
        <taxon>Betaproteobacteria</taxon>
        <taxon>Rhodocyclales</taxon>
        <taxon>Azonexaceae</taxon>
        <taxon>Dechloromonas</taxon>
    </lineage>
</organism>
<dbReference type="RefSeq" id="WP_066882295.1">
    <property type="nucleotide sequence ID" value="NZ_LODL01000013.1"/>
</dbReference>
<keyword evidence="1" id="KW-1133">Transmembrane helix</keyword>
<dbReference type="AlphaFoldDB" id="A0A133XKR8"/>
<dbReference type="NCBIfam" id="NF041043">
    <property type="entry name" value="BPSS1780_fam"/>
    <property type="match status" value="1"/>
</dbReference>
<feature type="transmembrane region" description="Helical" evidence="1">
    <location>
        <begin position="222"/>
        <end position="245"/>
    </location>
</feature>
<evidence type="ECO:0000313" key="3">
    <source>
        <dbReference type="Proteomes" id="UP000070186"/>
    </source>
</evidence>